<dbReference type="GO" id="GO:0016301">
    <property type="term" value="F:kinase activity"/>
    <property type="evidence" value="ECO:0007669"/>
    <property type="project" value="UniProtKB-KW"/>
</dbReference>
<dbReference type="Proteomes" id="UP000735302">
    <property type="component" value="Unassembled WGS sequence"/>
</dbReference>
<comment type="caution">
    <text evidence="2">The sequence shown here is derived from an EMBL/GenBank/DDBJ whole genome shotgun (WGS) entry which is preliminary data.</text>
</comment>
<feature type="compositionally biased region" description="Basic and acidic residues" evidence="1">
    <location>
        <begin position="55"/>
        <end position="98"/>
    </location>
</feature>
<protein>
    <submittedName>
        <fullName evidence="2">Tyrosine-protein kinase ryk</fullName>
    </submittedName>
</protein>
<keyword evidence="2" id="KW-0418">Kinase</keyword>
<evidence type="ECO:0000313" key="2">
    <source>
        <dbReference type="EMBL" id="GFN89159.1"/>
    </source>
</evidence>
<name>A0AAV3Z1Y2_9GAST</name>
<evidence type="ECO:0000256" key="1">
    <source>
        <dbReference type="SAM" id="MobiDB-lite"/>
    </source>
</evidence>
<dbReference type="EMBL" id="BLXT01001916">
    <property type="protein sequence ID" value="GFN89159.1"/>
    <property type="molecule type" value="Genomic_DNA"/>
</dbReference>
<keyword evidence="2" id="KW-0808">Transferase</keyword>
<organism evidence="2 3">
    <name type="scientific">Plakobranchus ocellatus</name>
    <dbReference type="NCBI Taxonomy" id="259542"/>
    <lineage>
        <taxon>Eukaryota</taxon>
        <taxon>Metazoa</taxon>
        <taxon>Spiralia</taxon>
        <taxon>Lophotrochozoa</taxon>
        <taxon>Mollusca</taxon>
        <taxon>Gastropoda</taxon>
        <taxon>Heterobranchia</taxon>
        <taxon>Euthyneura</taxon>
        <taxon>Panpulmonata</taxon>
        <taxon>Sacoglossa</taxon>
        <taxon>Placobranchoidea</taxon>
        <taxon>Plakobranchidae</taxon>
        <taxon>Plakobranchus</taxon>
    </lineage>
</organism>
<reference evidence="2 3" key="1">
    <citation type="journal article" date="2021" name="Elife">
        <title>Chloroplast acquisition without the gene transfer in kleptoplastic sea slugs, Plakobranchus ocellatus.</title>
        <authorList>
            <person name="Maeda T."/>
            <person name="Takahashi S."/>
            <person name="Yoshida T."/>
            <person name="Shimamura S."/>
            <person name="Takaki Y."/>
            <person name="Nagai Y."/>
            <person name="Toyoda A."/>
            <person name="Suzuki Y."/>
            <person name="Arimoto A."/>
            <person name="Ishii H."/>
            <person name="Satoh N."/>
            <person name="Nishiyama T."/>
            <person name="Hasebe M."/>
            <person name="Maruyama T."/>
            <person name="Minagawa J."/>
            <person name="Obokata J."/>
            <person name="Shigenobu S."/>
        </authorList>
    </citation>
    <scope>NUCLEOTIDE SEQUENCE [LARGE SCALE GENOMIC DNA]</scope>
</reference>
<proteinExistence type="predicted"/>
<sequence length="104" mass="11692">MNAKKTVTGQSLCIRCPGASSDKRRFYGNPSVSGVQLYMGDVKPLRRVIRNEVKEMRAEEVGEKENEGKGQETDEGGKKEEVTDERKGEEDGEEEKKMKIQNAK</sequence>
<evidence type="ECO:0000313" key="3">
    <source>
        <dbReference type="Proteomes" id="UP000735302"/>
    </source>
</evidence>
<gene>
    <name evidence="2" type="ORF">PoB_001566500</name>
</gene>
<dbReference type="AlphaFoldDB" id="A0AAV3Z1Y2"/>
<keyword evidence="3" id="KW-1185">Reference proteome</keyword>
<accession>A0AAV3Z1Y2</accession>
<feature type="region of interest" description="Disordered" evidence="1">
    <location>
        <begin position="55"/>
        <end position="104"/>
    </location>
</feature>